<evidence type="ECO:0000313" key="3">
    <source>
        <dbReference type="Proteomes" id="UP001311799"/>
    </source>
</evidence>
<dbReference type="EMBL" id="JAWDEY010000009">
    <property type="protein sequence ID" value="KAK6590135.1"/>
    <property type="molecule type" value="Genomic_DNA"/>
</dbReference>
<dbReference type="AlphaFoldDB" id="A0AAV9Y2W9"/>
<dbReference type="Proteomes" id="UP001311799">
    <property type="component" value="Unassembled WGS sequence"/>
</dbReference>
<name>A0AAV9Y2W9_9CRYT</name>
<gene>
    <name evidence="2" type="ORF">RS030_182741</name>
</gene>
<reference evidence="2 3" key="1">
    <citation type="submission" date="2023-10" db="EMBL/GenBank/DDBJ databases">
        <title>Comparative genomics analysis reveals potential genetic determinants of host preference in Cryptosporidium xiaoi.</title>
        <authorList>
            <person name="Xiao L."/>
            <person name="Li J."/>
        </authorList>
    </citation>
    <scope>NUCLEOTIDE SEQUENCE [LARGE SCALE GENOMIC DNA]</scope>
    <source>
        <strain evidence="2 3">52996</strain>
    </source>
</reference>
<organism evidence="2 3">
    <name type="scientific">Cryptosporidium xiaoi</name>
    <dbReference type="NCBI Taxonomy" id="659607"/>
    <lineage>
        <taxon>Eukaryota</taxon>
        <taxon>Sar</taxon>
        <taxon>Alveolata</taxon>
        <taxon>Apicomplexa</taxon>
        <taxon>Conoidasida</taxon>
        <taxon>Coccidia</taxon>
        <taxon>Eucoccidiorida</taxon>
        <taxon>Eimeriorina</taxon>
        <taxon>Cryptosporidiidae</taxon>
        <taxon>Cryptosporidium</taxon>
    </lineage>
</organism>
<protein>
    <submittedName>
        <fullName evidence="2">Uncharacterized protein</fullName>
    </submittedName>
</protein>
<accession>A0AAV9Y2W9</accession>
<evidence type="ECO:0000313" key="2">
    <source>
        <dbReference type="EMBL" id="KAK6590135.1"/>
    </source>
</evidence>
<feature type="region of interest" description="Disordered" evidence="1">
    <location>
        <begin position="77"/>
        <end position="101"/>
    </location>
</feature>
<sequence>MLTRPGSLIELNVQDIQDLKNRILNKAKYYKENSDTINHSNTLLSNNFSSVSVANNINNSNSDDNISLNLVQGDNSVLPTASASQPTNSNPSGNGIEHVNS</sequence>
<comment type="caution">
    <text evidence="2">The sequence shown here is derived from an EMBL/GenBank/DDBJ whole genome shotgun (WGS) entry which is preliminary data.</text>
</comment>
<proteinExistence type="predicted"/>
<evidence type="ECO:0000256" key="1">
    <source>
        <dbReference type="SAM" id="MobiDB-lite"/>
    </source>
</evidence>
<keyword evidence="3" id="KW-1185">Reference proteome</keyword>